<dbReference type="Gene3D" id="1.25.40.120">
    <property type="entry name" value="Protein prenylyltransferase"/>
    <property type="match status" value="1"/>
</dbReference>
<dbReference type="AlphaFoldDB" id="A0A167VJ34"/>
<comment type="similarity">
    <text evidence="1 6">Belongs to the protein prenyltransferase subunit alpha family.</text>
</comment>
<dbReference type="Proteomes" id="UP000242877">
    <property type="component" value="Unassembled WGS sequence"/>
</dbReference>
<comment type="function">
    <text evidence="6">Catalyzes the transfer of a geranyl-geranyl moiety from geranyl-geranyl pyrophosphate to cysteines occuring in specific C-terminal amino acid sequences.</text>
</comment>
<keyword evidence="3 6" id="KW-0808">Transferase</keyword>
<protein>
    <recommendedName>
        <fullName evidence="6">Geranylgeranyl transferase type-2 subunit alpha</fullName>
        <ecNumber evidence="6">2.5.1.60</ecNumber>
    </recommendedName>
    <alternativeName>
        <fullName evidence="6">Geranylgeranyl transferase type II subunit alpha</fullName>
    </alternativeName>
</protein>
<dbReference type="Pfam" id="PF01239">
    <property type="entry name" value="PPTA"/>
    <property type="match status" value="4"/>
</dbReference>
<dbReference type="VEuPathDB" id="FungiDB:AAP_05510"/>
<proteinExistence type="inferred from homology"/>
<dbReference type="GO" id="GO:0097354">
    <property type="term" value="P:prenylation"/>
    <property type="evidence" value="ECO:0007669"/>
    <property type="project" value="UniProtKB-UniRule"/>
</dbReference>
<reference evidence="7 8" key="1">
    <citation type="journal article" date="2016" name="Genome Biol. Evol.">
        <title>Divergent and convergent evolution of fungal pathogenicity.</title>
        <authorList>
            <person name="Shang Y."/>
            <person name="Xiao G."/>
            <person name="Zheng P."/>
            <person name="Cen K."/>
            <person name="Zhan S."/>
            <person name="Wang C."/>
        </authorList>
    </citation>
    <scope>NUCLEOTIDE SEQUENCE [LARGE SCALE GENOMIC DNA]</scope>
    <source>
        <strain evidence="7 8">ARSEF 7405</strain>
    </source>
</reference>
<evidence type="ECO:0000256" key="4">
    <source>
        <dbReference type="ARBA" id="ARBA00022737"/>
    </source>
</evidence>
<evidence type="ECO:0000256" key="5">
    <source>
        <dbReference type="ARBA" id="ARBA00047658"/>
    </source>
</evidence>
<dbReference type="InterPro" id="IPR002088">
    <property type="entry name" value="Prenyl_trans_a"/>
</dbReference>
<evidence type="ECO:0000313" key="7">
    <source>
        <dbReference type="EMBL" id="KZZ87599.1"/>
    </source>
</evidence>
<accession>A0A167VJ34</accession>
<evidence type="ECO:0000256" key="6">
    <source>
        <dbReference type="RuleBase" id="RU367120"/>
    </source>
</evidence>
<gene>
    <name evidence="7" type="ORF">AAP_05510</name>
</gene>
<dbReference type="EMBL" id="AZGZ01000032">
    <property type="protein sequence ID" value="KZZ87599.1"/>
    <property type="molecule type" value="Genomic_DNA"/>
</dbReference>
<dbReference type="GO" id="GO:0005777">
    <property type="term" value="C:peroxisome"/>
    <property type="evidence" value="ECO:0007669"/>
    <property type="project" value="EnsemblFungi"/>
</dbReference>
<dbReference type="PROSITE" id="PS51147">
    <property type="entry name" value="PFTA"/>
    <property type="match status" value="4"/>
</dbReference>
<dbReference type="PANTHER" id="PTHR11129:SF2">
    <property type="entry name" value="GERANYLGERANYL TRANSFERASE TYPE-2 SUBUNIT ALPHA"/>
    <property type="match status" value="1"/>
</dbReference>
<dbReference type="GO" id="GO:0006888">
    <property type="term" value="P:endoplasmic reticulum to Golgi vesicle-mediated transport"/>
    <property type="evidence" value="ECO:0007669"/>
    <property type="project" value="EnsemblFungi"/>
</dbReference>
<keyword evidence="2 6" id="KW-0637">Prenyltransferase</keyword>
<comment type="caution">
    <text evidence="7">The sequence shown here is derived from an EMBL/GenBank/DDBJ whole genome shotgun (WGS) entry which is preliminary data.</text>
</comment>
<dbReference type="SUPFAM" id="SSF48439">
    <property type="entry name" value="Protein prenylyltransferase"/>
    <property type="match status" value="1"/>
</dbReference>
<evidence type="ECO:0000256" key="3">
    <source>
        <dbReference type="ARBA" id="ARBA00022679"/>
    </source>
</evidence>
<dbReference type="OrthoDB" id="1658at2759"/>
<dbReference type="GO" id="GO:0006612">
    <property type="term" value="P:protein targeting to membrane"/>
    <property type="evidence" value="ECO:0007669"/>
    <property type="project" value="EnsemblFungi"/>
</dbReference>
<dbReference type="PANTHER" id="PTHR11129">
    <property type="entry name" value="PROTEIN FARNESYLTRANSFERASE ALPHA SUBUNIT/RAB GERANYLGERANYL TRANSFERASE ALPHA SUBUNIT"/>
    <property type="match status" value="1"/>
</dbReference>
<name>A0A167VJ34_9EURO</name>
<dbReference type="GO" id="GO:0005968">
    <property type="term" value="C:Rab-protein geranylgeranyltransferase complex"/>
    <property type="evidence" value="ECO:0007669"/>
    <property type="project" value="EnsemblFungi"/>
</dbReference>
<dbReference type="GO" id="GO:0004663">
    <property type="term" value="F:Rab geranylgeranyltransferase activity"/>
    <property type="evidence" value="ECO:0007669"/>
    <property type="project" value="UniProtKB-UniRule"/>
</dbReference>
<keyword evidence="4" id="KW-0677">Repeat</keyword>
<evidence type="ECO:0000256" key="2">
    <source>
        <dbReference type="ARBA" id="ARBA00022602"/>
    </source>
</evidence>
<comment type="catalytic activity">
    <reaction evidence="5 6">
        <text>geranylgeranyl diphosphate + L-cysteinyl-[protein] = S-geranylgeranyl-L-cysteinyl-[protein] + diphosphate</text>
        <dbReference type="Rhea" id="RHEA:21240"/>
        <dbReference type="Rhea" id="RHEA-COMP:10131"/>
        <dbReference type="Rhea" id="RHEA-COMP:11537"/>
        <dbReference type="ChEBI" id="CHEBI:29950"/>
        <dbReference type="ChEBI" id="CHEBI:33019"/>
        <dbReference type="ChEBI" id="CHEBI:57533"/>
        <dbReference type="ChEBI" id="CHEBI:86021"/>
        <dbReference type="EC" id="2.5.1.60"/>
    </reaction>
</comment>
<evidence type="ECO:0000256" key="1">
    <source>
        <dbReference type="ARBA" id="ARBA00006734"/>
    </source>
</evidence>
<organism evidence="7 8">
    <name type="scientific">Ascosphaera apis ARSEF 7405</name>
    <dbReference type="NCBI Taxonomy" id="392613"/>
    <lineage>
        <taxon>Eukaryota</taxon>
        <taxon>Fungi</taxon>
        <taxon>Dikarya</taxon>
        <taxon>Ascomycota</taxon>
        <taxon>Pezizomycotina</taxon>
        <taxon>Eurotiomycetes</taxon>
        <taxon>Eurotiomycetidae</taxon>
        <taxon>Onygenales</taxon>
        <taxon>Ascosphaeraceae</taxon>
        <taxon>Ascosphaera</taxon>
    </lineage>
</organism>
<evidence type="ECO:0000313" key="8">
    <source>
        <dbReference type="Proteomes" id="UP000242877"/>
    </source>
</evidence>
<keyword evidence="8" id="KW-1185">Reference proteome</keyword>
<dbReference type="EC" id="2.5.1.60" evidence="6"/>
<sequence length="376" mass="44047">MDDWGHPHGIPRVTAAEDISEGVRLREQEKINTYRELVRKVQEQRSNHDRSKDALANTTKLLSKNPEFYTIWNIRREILQSQFSSIISASSDESAQCAEIQQLLTSDLAFLFPLLKKSPKCYWIWNHRVWLLEQTTKYLPLSTSLEIWKQELALVGKMLSLDNRNFHGWGYRRKVVAEIERLMGLVKGEGEGEGVKASLAKEEFEYTTKMIGTNLSNFSAWHSRMRTIMRLLNEEKASDEKRREMLDKELDLIHRALIDPYDQSLWFYHQNLMCNFDTSTATTTSDSNQVIAPRLSTDEKITYIENEIEEMTDMLDGAEDCKWIYLALIEARLMLARLQKSGINSEGKRDIQEWLMTVKKLDPLRKMRWEEMEQEN</sequence>